<dbReference type="PANTHER" id="PTHR28051:SF1">
    <property type="entry name" value="PROTEIN MTL1-RELATED"/>
    <property type="match status" value="1"/>
</dbReference>
<proteinExistence type="predicted"/>
<reference evidence="3" key="2">
    <citation type="journal article" date="2023" name="IMA Fungus">
        <title>Comparative genomic study of the Penicillium genus elucidates a diverse pangenome and 15 lateral gene transfer events.</title>
        <authorList>
            <person name="Petersen C."/>
            <person name="Sorensen T."/>
            <person name="Nielsen M.R."/>
            <person name="Sondergaard T.E."/>
            <person name="Sorensen J.L."/>
            <person name="Fitzpatrick D.A."/>
            <person name="Frisvad J.C."/>
            <person name="Nielsen K.L."/>
        </authorList>
    </citation>
    <scope>NUCLEOTIDE SEQUENCE</scope>
    <source>
        <strain evidence="3">IBT 29677</strain>
    </source>
</reference>
<organism evidence="3 4">
    <name type="scientific">Penicillium cosmopolitanum</name>
    <dbReference type="NCBI Taxonomy" id="1131564"/>
    <lineage>
        <taxon>Eukaryota</taxon>
        <taxon>Fungi</taxon>
        <taxon>Dikarya</taxon>
        <taxon>Ascomycota</taxon>
        <taxon>Pezizomycotina</taxon>
        <taxon>Eurotiomycetes</taxon>
        <taxon>Eurotiomycetidae</taxon>
        <taxon>Eurotiales</taxon>
        <taxon>Aspergillaceae</taxon>
        <taxon>Penicillium</taxon>
    </lineage>
</organism>
<feature type="compositionally biased region" description="Low complexity" evidence="1">
    <location>
        <begin position="305"/>
        <end position="325"/>
    </location>
</feature>
<dbReference type="GO" id="GO:0005773">
    <property type="term" value="C:vacuole"/>
    <property type="evidence" value="ECO:0007669"/>
    <property type="project" value="GOC"/>
</dbReference>
<dbReference type="RefSeq" id="XP_056480677.1">
    <property type="nucleotide sequence ID" value="XM_056638688.1"/>
</dbReference>
<dbReference type="InterPro" id="IPR052292">
    <property type="entry name" value="Glucose_repression_reg"/>
</dbReference>
<dbReference type="EMBL" id="JAPZBU010000013">
    <property type="protein sequence ID" value="KAJ5369439.1"/>
    <property type="molecule type" value="Genomic_DNA"/>
</dbReference>
<feature type="domain" description="Nitrogen regulatory protein areA GATA-like" evidence="2">
    <location>
        <begin position="162"/>
        <end position="189"/>
    </location>
</feature>
<dbReference type="InterPro" id="IPR013860">
    <property type="entry name" value="AreA_GATA"/>
</dbReference>
<feature type="compositionally biased region" description="Basic and acidic residues" evidence="1">
    <location>
        <begin position="96"/>
        <end position="112"/>
    </location>
</feature>
<evidence type="ECO:0000313" key="4">
    <source>
        <dbReference type="Proteomes" id="UP001147747"/>
    </source>
</evidence>
<feature type="compositionally biased region" description="Polar residues" evidence="1">
    <location>
        <begin position="50"/>
        <end position="73"/>
    </location>
</feature>
<feature type="region of interest" description="Disordered" evidence="1">
    <location>
        <begin position="1"/>
        <end position="23"/>
    </location>
</feature>
<name>A0A9W9S2J2_9EURO</name>
<dbReference type="Proteomes" id="UP001147747">
    <property type="component" value="Unassembled WGS sequence"/>
</dbReference>
<keyword evidence="4" id="KW-1185">Reference proteome</keyword>
<dbReference type="AlphaFoldDB" id="A0A9W9S2J2"/>
<feature type="region of interest" description="Disordered" evidence="1">
    <location>
        <begin position="38"/>
        <end position="77"/>
    </location>
</feature>
<evidence type="ECO:0000259" key="2">
    <source>
        <dbReference type="Pfam" id="PF08550"/>
    </source>
</evidence>
<comment type="caution">
    <text evidence="3">The sequence shown here is derived from an EMBL/GenBank/DDBJ whole genome shotgun (WGS) entry which is preliminary data.</text>
</comment>
<accession>A0A9W9S2J2</accession>
<dbReference type="GeneID" id="81377668"/>
<feature type="compositionally biased region" description="Polar residues" evidence="1">
    <location>
        <begin position="1"/>
        <end position="11"/>
    </location>
</feature>
<dbReference type="GO" id="GO:0042149">
    <property type="term" value="P:cellular response to glucose starvation"/>
    <property type="evidence" value="ECO:0007669"/>
    <property type="project" value="TreeGrafter"/>
</dbReference>
<reference evidence="3" key="1">
    <citation type="submission" date="2022-12" db="EMBL/GenBank/DDBJ databases">
        <authorList>
            <person name="Petersen C."/>
        </authorList>
    </citation>
    <scope>NUCLEOTIDE SEQUENCE</scope>
    <source>
        <strain evidence="3">IBT 29677</strain>
    </source>
</reference>
<evidence type="ECO:0000313" key="3">
    <source>
        <dbReference type="EMBL" id="KAJ5369439.1"/>
    </source>
</evidence>
<dbReference type="OrthoDB" id="5563539at2759"/>
<dbReference type="GO" id="GO:0007039">
    <property type="term" value="P:protein catabolic process in the vacuole"/>
    <property type="evidence" value="ECO:0007669"/>
    <property type="project" value="TreeGrafter"/>
</dbReference>
<protein>
    <recommendedName>
        <fullName evidence="2">Nitrogen regulatory protein areA GATA-like domain-containing protein</fullName>
    </recommendedName>
</protein>
<feature type="compositionally biased region" description="Polar residues" evidence="1">
    <location>
        <begin position="221"/>
        <end position="230"/>
    </location>
</feature>
<dbReference type="PANTHER" id="PTHR28051">
    <property type="entry name" value="PROTEIN MTL1-RELATED"/>
    <property type="match status" value="1"/>
</dbReference>
<feature type="region of interest" description="Disordered" evidence="1">
    <location>
        <begin position="95"/>
        <end position="142"/>
    </location>
</feature>
<feature type="region of interest" description="Disordered" evidence="1">
    <location>
        <begin position="221"/>
        <end position="244"/>
    </location>
</feature>
<feature type="region of interest" description="Disordered" evidence="1">
    <location>
        <begin position="304"/>
        <end position="327"/>
    </location>
</feature>
<sequence>MTALATPQRSPLFSPDPLRSPTTQRYFLNDLHNLHDIHSKSPMQHDFSSRDSPSPVASTESSLPPSPNFTPTVQDPLYTPTLSSLSLDEELLLPSDKVEAETETETETKDLDTLSDASIDLPSPSALLNTHPAADDTSVEDEPSRHVDYLAHEWKEEDIWASWRYVTARRGDYSNGVRLENASWRTWAKAKNNLGTISPETLNWLKDCDVTWLYGPLKTSASTDAMTSDGSPPPSRLETPNSYLERKPILKKKTASEAILQRSLSQHTLLQHAGAILKAQEANGWSRPPFPRSNTDLDQLHHRTGSSTYSLGGTLTTSSSGMTSPSERRHIHFNDEVEQCIAVDIKEGDGDWPAVDDESSSDDGVFQQRQQNNRPITLHHLEIPRGHPGATRVNPCSVVISFITTCIFLLHHHHHHHHLPLLPKLSPTPSVETLRPPQSSANFLLDDDDEDPSLDFTGHYRTQDQPWFVPEDEDEMTTRPLRLTSSGMFMPCGEGEGEGEGEPVSNGLLGRVVDTVNTARDIAHVIWNVGWRR</sequence>
<dbReference type="Pfam" id="PF08550">
    <property type="entry name" value="GATA_AreA"/>
    <property type="match status" value="1"/>
</dbReference>
<evidence type="ECO:0000256" key="1">
    <source>
        <dbReference type="SAM" id="MobiDB-lite"/>
    </source>
</evidence>
<gene>
    <name evidence="3" type="ORF">N7509_014051</name>
</gene>